<reference evidence="6" key="1">
    <citation type="submission" date="2018-08" db="EMBL/GenBank/DDBJ databases">
        <authorList>
            <person name="Kim S.-J."/>
            <person name="Jung G.-Y."/>
        </authorList>
    </citation>
    <scope>NUCLEOTIDE SEQUENCE [LARGE SCALE GENOMIC DNA]</scope>
    <source>
        <strain evidence="6">GY_G</strain>
    </source>
</reference>
<evidence type="ECO:0000313" key="5">
    <source>
        <dbReference type="EMBL" id="RDV06318.1"/>
    </source>
</evidence>
<name>A0A371BFM9_9SPHN</name>
<dbReference type="SUPFAM" id="SSF51735">
    <property type="entry name" value="NAD(P)-binding Rossmann-fold domains"/>
    <property type="match status" value="1"/>
</dbReference>
<dbReference type="InterPro" id="IPR020904">
    <property type="entry name" value="Sc_DH/Rdtase_CS"/>
</dbReference>
<dbReference type="PROSITE" id="PS00061">
    <property type="entry name" value="ADH_SHORT"/>
    <property type="match status" value="1"/>
</dbReference>
<dbReference type="AlphaFoldDB" id="A0A371BFM9"/>
<keyword evidence="3" id="KW-0560">Oxidoreductase</keyword>
<dbReference type="GO" id="GO:0016491">
    <property type="term" value="F:oxidoreductase activity"/>
    <property type="evidence" value="ECO:0007669"/>
    <property type="project" value="UniProtKB-KW"/>
</dbReference>
<keyword evidence="6" id="KW-1185">Reference proteome</keyword>
<dbReference type="InterPro" id="IPR052178">
    <property type="entry name" value="Sec_Metab_Biosynth_SDR"/>
</dbReference>
<proteinExistence type="inferred from homology"/>
<dbReference type="EMBL" id="QRGP01000001">
    <property type="protein sequence ID" value="RDV06318.1"/>
    <property type="molecule type" value="Genomic_DNA"/>
</dbReference>
<evidence type="ECO:0000313" key="6">
    <source>
        <dbReference type="Proteomes" id="UP000263833"/>
    </source>
</evidence>
<dbReference type="Pfam" id="PF00106">
    <property type="entry name" value="adh_short"/>
    <property type="match status" value="1"/>
</dbReference>
<evidence type="ECO:0000256" key="1">
    <source>
        <dbReference type="ARBA" id="ARBA00006484"/>
    </source>
</evidence>
<protein>
    <submittedName>
        <fullName evidence="5">SDR family NAD(P)-dependent oxidoreductase</fullName>
    </submittedName>
</protein>
<organism evidence="5 6">
    <name type="scientific">Sphingorhabdus pulchriflava</name>
    <dbReference type="NCBI Taxonomy" id="2292257"/>
    <lineage>
        <taxon>Bacteria</taxon>
        <taxon>Pseudomonadati</taxon>
        <taxon>Pseudomonadota</taxon>
        <taxon>Alphaproteobacteria</taxon>
        <taxon>Sphingomonadales</taxon>
        <taxon>Sphingomonadaceae</taxon>
        <taxon>Sphingorhabdus</taxon>
    </lineage>
</organism>
<gene>
    <name evidence="5" type="ORF">DXH95_02465</name>
</gene>
<keyword evidence="2" id="KW-0521">NADP</keyword>
<dbReference type="OrthoDB" id="7255009at2"/>
<dbReference type="PANTHER" id="PTHR43618">
    <property type="entry name" value="7-ALPHA-HYDROXYSTEROID DEHYDROGENASE"/>
    <property type="match status" value="1"/>
</dbReference>
<sequence>MNAEKRVAELFGVAGKRALVTGATAGIGRLIAQGLAEAGVKVWAVARNAGEVDALARELSANTPCHAITADVTSDEGLAAIKAALGDLPLDILVNNAGINVDTPLDGDGREGFDTVLGLNVTAPFLVLQKVLPNLEKAATREDPSRVINITSVAALDPGGLPNYSYAASKSALAMMTRQLGRHLAKRNISCNAIAPGIFPSRMSEKFLGLKPGDTPPPAWASPLGGRAGTLDDITGATIYLCSRAGAWVTGIMLPVSGGAATIKSS</sequence>
<dbReference type="Gene3D" id="3.40.50.720">
    <property type="entry name" value="NAD(P)-binding Rossmann-like Domain"/>
    <property type="match status" value="1"/>
</dbReference>
<evidence type="ECO:0000256" key="4">
    <source>
        <dbReference type="RuleBase" id="RU000363"/>
    </source>
</evidence>
<accession>A0A371BFM9</accession>
<dbReference type="PRINTS" id="PR00080">
    <property type="entry name" value="SDRFAMILY"/>
</dbReference>
<dbReference type="InterPro" id="IPR002347">
    <property type="entry name" value="SDR_fam"/>
</dbReference>
<comment type="caution">
    <text evidence="5">The sequence shown here is derived from an EMBL/GenBank/DDBJ whole genome shotgun (WGS) entry which is preliminary data.</text>
</comment>
<evidence type="ECO:0000256" key="2">
    <source>
        <dbReference type="ARBA" id="ARBA00022857"/>
    </source>
</evidence>
<evidence type="ECO:0000256" key="3">
    <source>
        <dbReference type="ARBA" id="ARBA00023002"/>
    </source>
</evidence>
<dbReference type="InterPro" id="IPR036291">
    <property type="entry name" value="NAD(P)-bd_dom_sf"/>
</dbReference>
<dbReference type="PANTHER" id="PTHR43618:SF8">
    <property type="entry name" value="7ALPHA-HYDROXYSTEROID DEHYDROGENASE"/>
    <property type="match status" value="1"/>
</dbReference>
<dbReference type="Proteomes" id="UP000263833">
    <property type="component" value="Unassembled WGS sequence"/>
</dbReference>
<comment type="similarity">
    <text evidence="1 4">Belongs to the short-chain dehydrogenases/reductases (SDR) family.</text>
</comment>
<dbReference type="PRINTS" id="PR00081">
    <property type="entry name" value="GDHRDH"/>
</dbReference>
<dbReference type="RefSeq" id="WP_115547873.1">
    <property type="nucleotide sequence ID" value="NZ_QRGP01000001.1"/>
</dbReference>